<feature type="compositionally biased region" description="Basic residues" evidence="1">
    <location>
        <begin position="14"/>
        <end position="26"/>
    </location>
</feature>
<organism evidence="2 3">
    <name type="scientific">Aegilops tauschii subsp. strangulata</name>
    <name type="common">Goatgrass</name>
    <dbReference type="NCBI Taxonomy" id="200361"/>
    <lineage>
        <taxon>Eukaryota</taxon>
        <taxon>Viridiplantae</taxon>
        <taxon>Streptophyta</taxon>
        <taxon>Embryophyta</taxon>
        <taxon>Tracheophyta</taxon>
        <taxon>Spermatophyta</taxon>
        <taxon>Magnoliopsida</taxon>
        <taxon>Liliopsida</taxon>
        <taxon>Poales</taxon>
        <taxon>Poaceae</taxon>
        <taxon>BOP clade</taxon>
        <taxon>Pooideae</taxon>
        <taxon>Triticodae</taxon>
        <taxon>Triticeae</taxon>
        <taxon>Triticinae</taxon>
        <taxon>Aegilops</taxon>
    </lineage>
</organism>
<protein>
    <submittedName>
        <fullName evidence="2">Uncharacterized protein</fullName>
    </submittedName>
</protein>
<feature type="compositionally biased region" description="Basic and acidic residues" evidence="1">
    <location>
        <begin position="1"/>
        <end position="12"/>
    </location>
</feature>
<dbReference type="EnsemblPlants" id="AET2Gv20577400.1">
    <property type="protein sequence ID" value="AET2Gv20577400.1"/>
    <property type="gene ID" value="AET2Gv20577400"/>
</dbReference>
<dbReference type="AlphaFoldDB" id="A0A453BNU4"/>
<reference evidence="3" key="1">
    <citation type="journal article" date="2014" name="Science">
        <title>Ancient hybridizations among the ancestral genomes of bread wheat.</title>
        <authorList>
            <consortium name="International Wheat Genome Sequencing Consortium,"/>
            <person name="Marcussen T."/>
            <person name="Sandve S.R."/>
            <person name="Heier L."/>
            <person name="Spannagl M."/>
            <person name="Pfeifer M."/>
            <person name="Jakobsen K.S."/>
            <person name="Wulff B.B."/>
            <person name="Steuernagel B."/>
            <person name="Mayer K.F."/>
            <person name="Olsen O.A."/>
        </authorList>
    </citation>
    <scope>NUCLEOTIDE SEQUENCE [LARGE SCALE GENOMIC DNA]</scope>
    <source>
        <strain evidence="3">cv. AL8/78</strain>
    </source>
</reference>
<sequence>MPHHPTGKDGRVRPGQRSRPPGRRSRLPLPMHQPAGAPLARRAQCRCTPGIPVFIRWQRNHRHSVSHCLPQRLPRRCCRIRPPHFAAVILSAGRPIT</sequence>
<evidence type="ECO:0000313" key="2">
    <source>
        <dbReference type="EnsemblPlants" id="AET2Gv20577400.1"/>
    </source>
</evidence>
<reference evidence="3" key="2">
    <citation type="journal article" date="2017" name="Nat. Plants">
        <title>The Aegilops tauschii genome reveals multiple impacts of transposons.</title>
        <authorList>
            <person name="Zhao G."/>
            <person name="Zou C."/>
            <person name="Li K."/>
            <person name="Wang K."/>
            <person name="Li T."/>
            <person name="Gao L."/>
            <person name="Zhang X."/>
            <person name="Wang H."/>
            <person name="Yang Z."/>
            <person name="Liu X."/>
            <person name="Jiang W."/>
            <person name="Mao L."/>
            <person name="Kong X."/>
            <person name="Jiao Y."/>
            <person name="Jia J."/>
        </authorList>
    </citation>
    <scope>NUCLEOTIDE SEQUENCE [LARGE SCALE GENOMIC DNA]</scope>
    <source>
        <strain evidence="3">cv. AL8/78</strain>
    </source>
</reference>
<reference evidence="2" key="5">
    <citation type="journal article" date="2021" name="G3 (Bethesda)">
        <title>Aegilops tauschii genome assembly Aet v5.0 features greater sequence contiguity and improved annotation.</title>
        <authorList>
            <person name="Wang L."/>
            <person name="Zhu T."/>
            <person name="Rodriguez J.C."/>
            <person name="Deal K.R."/>
            <person name="Dubcovsky J."/>
            <person name="McGuire P.E."/>
            <person name="Lux T."/>
            <person name="Spannagl M."/>
            <person name="Mayer K.F.X."/>
            <person name="Baldrich P."/>
            <person name="Meyers B.C."/>
            <person name="Huo N."/>
            <person name="Gu Y.Q."/>
            <person name="Zhou H."/>
            <person name="Devos K.M."/>
            <person name="Bennetzen J.L."/>
            <person name="Unver T."/>
            <person name="Budak H."/>
            <person name="Gulick P.J."/>
            <person name="Galiba G."/>
            <person name="Kalapos B."/>
            <person name="Nelson D.R."/>
            <person name="Li P."/>
            <person name="You F.M."/>
            <person name="Luo M.C."/>
            <person name="Dvorak J."/>
        </authorList>
    </citation>
    <scope>NUCLEOTIDE SEQUENCE [LARGE SCALE GENOMIC DNA]</scope>
    <source>
        <strain evidence="2">cv. AL8/78</strain>
    </source>
</reference>
<accession>A0A453BNU4</accession>
<reference evidence="2" key="4">
    <citation type="submission" date="2019-03" db="UniProtKB">
        <authorList>
            <consortium name="EnsemblPlants"/>
        </authorList>
    </citation>
    <scope>IDENTIFICATION</scope>
</reference>
<keyword evidence="3" id="KW-1185">Reference proteome</keyword>
<evidence type="ECO:0000256" key="1">
    <source>
        <dbReference type="SAM" id="MobiDB-lite"/>
    </source>
</evidence>
<dbReference type="Gramene" id="AET2Gv20577400.1">
    <property type="protein sequence ID" value="AET2Gv20577400.1"/>
    <property type="gene ID" value="AET2Gv20577400"/>
</dbReference>
<feature type="region of interest" description="Disordered" evidence="1">
    <location>
        <begin position="1"/>
        <end position="41"/>
    </location>
</feature>
<name>A0A453BNU4_AEGTS</name>
<reference evidence="2" key="3">
    <citation type="journal article" date="2017" name="Nature">
        <title>Genome sequence of the progenitor of the wheat D genome Aegilops tauschii.</title>
        <authorList>
            <person name="Luo M.C."/>
            <person name="Gu Y.Q."/>
            <person name="Puiu D."/>
            <person name="Wang H."/>
            <person name="Twardziok S.O."/>
            <person name="Deal K.R."/>
            <person name="Huo N."/>
            <person name="Zhu T."/>
            <person name="Wang L."/>
            <person name="Wang Y."/>
            <person name="McGuire P.E."/>
            <person name="Liu S."/>
            <person name="Long H."/>
            <person name="Ramasamy R.K."/>
            <person name="Rodriguez J.C."/>
            <person name="Van S.L."/>
            <person name="Yuan L."/>
            <person name="Wang Z."/>
            <person name="Xia Z."/>
            <person name="Xiao L."/>
            <person name="Anderson O.D."/>
            <person name="Ouyang S."/>
            <person name="Liang Y."/>
            <person name="Zimin A.V."/>
            <person name="Pertea G."/>
            <person name="Qi P."/>
            <person name="Bennetzen J.L."/>
            <person name="Dai X."/>
            <person name="Dawson M.W."/>
            <person name="Muller H.G."/>
            <person name="Kugler K."/>
            <person name="Rivarola-Duarte L."/>
            <person name="Spannagl M."/>
            <person name="Mayer K.F.X."/>
            <person name="Lu F.H."/>
            <person name="Bevan M.W."/>
            <person name="Leroy P."/>
            <person name="Li P."/>
            <person name="You F.M."/>
            <person name="Sun Q."/>
            <person name="Liu Z."/>
            <person name="Lyons E."/>
            <person name="Wicker T."/>
            <person name="Salzberg S.L."/>
            <person name="Devos K.M."/>
            <person name="Dvorak J."/>
        </authorList>
    </citation>
    <scope>NUCLEOTIDE SEQUENCE [LARGE SCALE GENOMIC DNA]</scope>
    <source>
        <strain evidence="2">cv. AL8/78</strain>
    </source>
</reference>
<proteinExistence type="predicted"/>
<evidence type="ECO:0000313" key="3">
    <source>
        <dbReference type="Proteomes" id="UP000015105"/>
    </source>
</evidence>
<dbReference type="Proteomes" id="UP000015105">
    <property type="component" value="Chromosome 2D"/>
</dbReference>